<feature type="region of interest" description="Disordered" evidence="1">
    <location>
        <begin position="22"/>
        <end position="80"/>
    </location>
</feature>
<evidence type="ECO:0000256" key="1">
    <source>
        <dbReference type="SAM" id="MobiDB-lite"/>
    </source>
</evidence>
<evidence type="ECO:0000313" key="2">
    <source>
        <dbReference type="EMBL" id="CAJ1951502.1"/>
    </source>
</evidence>
<name>A0AAD2PUN2_9STRA</name>
<organism evidence="2 3">
    <name type="scientific">Cylindrotheca closterium</name>
    <dbReference type="NCBI Taxonomy" id="2856"/>
    <lineage>
        <taxon>Eukaryota</taxon>
        <taxon>Sar</taxon>
        <taxon>Stramenopiles</taxon>
        <taxon>Ochrophyta</taxon>
        <taxon>Bacillariophyta</taxon>
        <taxon>Bacillariophyceae</taxon>
        <taxon>Bacillariophycidae</taxon>
        <taxon>Bacillariales</taxon>
        <taxon>Bacillariaceae</taxon>
        <taxon>Cylindrotheca</taxon>
    </lineage>
</organism>
<reference evidence="2" key="1">
    <citation type="submission" date="2023-08" db="EMBL/GenBank/DDBJ databases">
        <authorList>
            <person name="Audoor S."/>
            <person name="Bilcke G."/>
        </authorList>
    </citation>
    <scope>NUCLEOTIDE SEQUENCE</scope>
</reference>
<protein>
    <submittedName>
        <fullName evidence="2">Uncharacterized protein</fullName>
    </submittedName>
</protein>
<comment type="caution">
    <text evidence="2">The sequence shown here is derived from an EMBL/GenBank/DDBJ whole genome shotgun (WGS) entry which is preliminary data.</text>
</comment>
<keyword evidence="3" id="KW-1185">Reference proteome</keyword>
<dbReference type="EMBL" id="CAKOGP040001784">
    <property type="protein sequence ID" value="CAJ1951502.1"/>
    <property type="molecule type" value="Genomic_DNA"/>
</dbReference>
<sequence length="80" mass="8686">MGCGSSKLRTVEDSVHVMLKRHDKKMRNQAKGQKPHGFVPRADHPLLKRKAVGASEEPGDDNDEPPSPPSAPTAETTNES</sequence>
<accession>A0AAD2PUN2</accession>
<evidence type="ECO:0000313" key="3">
    <source>
        <dbReference type="Proteomes" id="UP001295423"/>
    </source>
</evidence>
<gene>
    <name evidence="2" type="ORF">CYCCA115_LOCUS13103</name>
</gene>
<dbReference type="AlphaFoldDB" id="A0AAD2PUN2"/>
<dbReference type="Proteomes" id="UP001295423">
    <property type="component" value="Unassembled WGS sequence"/>
</dbReference>
<proteinExistence type="predicted"/>